<evidence type="ECO:0000256" key="1">
    <source>
        <dbReference type="ARBA" id="ARBA00004741"/>
    </source>
</evidence>
<dbReference type="PROSITE" id="PS51171">
    <property type="entry name" value="PREPHENATE_DEHYDR_3"/>
    <property type="match status" value="1"/>
</dbReference>
<name>A0ABT2QQE6_9STAP</name>
<dbReference type="RefSeq" id="WP_262855730.1">
    <property type="nucleotide sequence ID" value="NZ_JAOPKZ010000008.1"/>
</dbReference>
<evidence type="ECO:0000256" key="3">
    <source>
        <dbReference type="ARBA" id="ARBA00021872"/>
    </source>
</evidence>
<accession>A0ABT2QQE6</accession>
<evidence type="ECO:0000259" key="10">
    <source>
        <dbReference type="PROSITE" id="PS51671"/>
    </source>
</evidence>
<evidence type="ECO:0000256" key="4">
    <source>
        <dbReference type="ARBA" id="ARBA00022605"/>
    </source>
</evidence>
<dbReference type="PANTHER" id="PTHR21022:SF19">
    <property type="entry name" value="PREPHENATE DEHYDRATASE-RELATED"/>
    <property type="match status" value="1"/>
</dbReference>
<evidence type="ECO:0000256" key="7">
    <source>
        <dbReference type="ARBA" id="ARBA00023239"/>
    </source>
</evidence>
<dbReference type="SUPFAM" id="SSF53850">
    <property type="entry name" value="Periplasmic binding protein-like II"/>
    <property type="match status" value="1"/>
</dbReference>
<dbReference type="InterPro" id="IPR045865">
    <property type="entry name" value="ACT-like_dom_sf"/>
</dbReference>
<gene>
    <name evidence="11" type="ORF">N9R04_05585</name>
</gene>
<keyword evidence="6" id="KW-0584">Phenylalanine biosynthesis</keyword>
<comment type="pathway">
    <text evidence="1">Amino-acid biosynthesis; L-phenylalanine biosynthesis; phenylpyruvate from prephenate: step 1/1.</text>
</comment>
<evidence type="ECO:0000256" key="5">
    <source>
        <dbReference type="ARBA" id="ARBA00023141"/>
    </source>
</evidence>
<organism evidence="11 12">
    <name type="scientific">Staphylococcus marylandisciuri</name>
    <dbReference type="NCBI Taxonomy" id="2981529"/>
    <lineage>
        <taxon>Bacteria</taxon>
        <taxon>Bacillati</taxon>
        <taxon>Bacillota</taxon>
        <taxon>Bacilli</taxon>
        <taxon>Bacillales</taxon>
        <taxon>Staphylococcaceae</taxon>
        <taxon>Staphylococcus</taxon>
    </lineage>
</organism>
<sequence>MNLYYLGPKGTFSHQAAQRYITHNQATLVPQKNLFEVIQSVTTEDGSLGIVPIENSIEGTINVVADALALNNVYAIGELRLDITFNLYGLQDSDLSEITKVYSIAPAISQTQNFIHQHKLNYEYVDSTVAGFKFISHDVGVIAPSGSGEPLGYRSLYDNIQDYPHNITRFLVIKDELVNNKEGTQTMMLITPQIDQPGTLANILNTFSMLNINLSWIESRPLKTQLGMYRFFVQAEMIDQHQIDKVINILETLNYNIELIGRFNQLN</sequence>
<evidence type="ECO:0000256" key="6">
    <source>
        <dbReference type="ARBA" id="ARBA00023222"/>
    </source>
</evidence>
<dbReference type="PANTHER" id="PTHR21022">
    <property type="entry name" value="PREPHENATE DEHYDRATASE P PROTEIN"/>
    <property type="match status" value="1"/>
</dbReference>
<dbReference type="EC" id="4.2.1.51" evidence="2"/>
<evidence type="ECO:0000259" key="9">
    <source>
        <dbReference type="PROSITE" id="PS51171"/>
    </source>
</evidence>
<dbReference type="InterPro" id="IPR002912">
    <property type="entry name" value="ACT_dom"/>
</dbReference>
<dbReference type="EMBL" id="JAOPKZ010000008">
    <property type="protein sequence ID" value="MCU5746191.1"/>
    <property type="molecule type" value="Genomic_DNA"/>
</dbReference>
<dbReference type="SUPFAM" id="SSF55021">
    <property type="entry name" value="ACT-like"/>
    <property type="match status" value="1"/>
</dbReference>
<feature type="domain" description="Prephenate dehydratase" evidence="9">
    <location>
        <begin position="2"/>
        <end position="175"/>
    </location>
</feature>
<keyword evidence="5" id="KW-0057">Aromatic amino acid biosynthesis</keyword>
<comment type="caution">
    <text evidence="11">The sequence shown here is derived from an EMBL/GenBank/DDBJ whole genome shotgun (WGS) entry which is preliminary data.</text>
</comment>
<feature type="domain" description="ACT" evidence="10">
    <location>
        <begin position="188"/>
        <end position="262"/>
    </location>
</feature>
<evidence type="ECO:0000256" key="8">
    <source>
        <dbReference type="ARBA" id="ARBA00047848"/>
    </source>
</evidence>
<comment type="catalytic activity">
    <reaction evidence="8">
        <text>prephenate + H(+) = 3-phenylpyruvate + CO2 + H2O</text>
        <dbReference type="Rhea" id="RHEA:21648"/>
        <dbReference type="ChEBI" id="CHEBI:15377"/>
        <dbReference type="ChEBI" id="CHEBI:15378"/>
        <dbReference type="ChEBI" id="CHEBI:16526"/>
        <dbReference type="ChEBI" id="CHEBI:18005"/>
        <dbReference type="ChEBI" id="CHEBI:29934"/>
        <dbReference type="EC" id="4.2.1.51"/>
    </reaction>
</comment>
<dbReference type="Gene3D" id="3.30.70.260">
    <property type="match status" value="1"/>
</dbReference>
<keyword evidence="7" id="KW-0456">Lyase</keyword>
<keyword evidence="12" id="KW-1185">Reference proteome</keyword>
<dbReference type="CDD" id="cd04905">
    <property type="entry name" value="ACT_CM-PDT"/>
    <property type="match status" value="1"/>
</dbReference>
<reference evidence="11 12" key="1">
    <citation type="journal article" date="2023" name="Int. J. Syst. Evol. Microbiol.">
        <title>Streptococcus sciuri sp. nov., Staphylococcus marylandisciuri sp. nov. and Staphylococcus americanisciuri sp. nov., isolated from faeces of eastern grey squirrel (Sciurus carolinensis).</title>
        <authorList>
            <person name="Volokhov D.V."/>
            <person name="Zagorodnyaya T.A."/>
            <person name="Furtak V.A."/>
            <person name="Nattanmai G."/>
            <person name="Randall L."/>
            <person name="Jose S."/>
            <person name="Gao Y."/>
            <person name="Eisenberg T."/>
            <person name="Delmonte P."/>
            <person name="Blom J."/>
            <person name="Mitchell K.K."/>
        </authorList>
    </citation>
    <scope>NUCLEOTIDE SEQUENCE [LARGE SCALE GENOMIC DNA]</scope>
    <source>
        <strain evidence="11 12">SQ8-PEA</strain>
    </source>
</reference>
<proteinExistence type="predicted"/>
<evidence type="ECO:0000256" key="2">
    <source>
        <dbReference type="ARBA" id="ARBA00013147"/>
    </source>
</evidence>
<dbReference type="Pfam" id="PF00800">
    <property type="entry name" value="PDT"/>
    <property type="match status" value="1"/>
</dbReference>
<keyword evidence="4" id="KW-0028">Amino-acid biosynthesis</keyword>
<protein>
    <recommendedName>
        <fullName evidence="3">Prephenate dehydratase</fullName>
        <ecNumber evidence="2">4.2.1.51</ecNumber>
    </recommendedName>
</protein>
<evidence type="ECO:0000313" key="11">
    <source>
        <dbReference type="EMBL" id="MCU5746191.1"/>
    </source>
</evidence>
<dbReference type="PROSITE" id="PS51671">
    <property type="entry name" value="ACT"/>
    <property type="match status" value="1"/>
</dbReference>
<dbReference type="Gene3D" id="3.40.190.10">
    <property type="entry name" value="Periplasmic binding protein-like II"/>
    <property type="match status" value="2"/>
</dbReference>
<dbReference type="Proteomes" id="UP001209553">
    <property type="component" value="Unassembled WGS sequence"/>
</dbReference>
<evidence type="ECO:0000313" key="12">
    <source>
        <dbReference type="Proteomes" id="UP001209553"/>
    </source>
</evidence>
<dbReference type="InterPro" id="IPR001086">
    <property type="entry name" value="Preph_deHydtase"/>
</dbReference>